<dbReference type="InterPro" id="IPR004046">
    <property type="entry name" value="GST_C"/>
</dbReference>
<dbReference type="InterPro" id="IPR036249">
    <property type="entry name" value="Thioredoxin-like_sf"/>
</dbReference>
<proteinExistence type="predicted"/>
<dbReference type="InterPro" id="IPR036282">
    <property type="entry name" value="Glutathione-S-Trfase_C_sf"/>
</dbReference>
<dbReference type="PROSITE" id="PS50405">
    <property type="entry name" value="GST_CTER"/>
    <property type="match status" value="1"/>
</dbReference>
<keyword evidence="3" id="KW-0808">Transferase</keyword>
<protein>
    <submittedName>
        <fullName evidence="3">Glutathione S-transferase family protein</fullName>
    </submittedName>
</protein>
<sequence length="221" mass="24300">MGLIVYGAPLSPFVRKVRVVLAEKGLDYKLDPVTPFPAPDWYKEISPLGRIPVLRDEDVGPDATLPDSSVICAYLERKKPEPALYPKESFAYGRALWFEEYADSELAANIGMGVFRPVVLAKLMGQASDRAAAEKAIAEKLPKYFDYLDKEIGGNEFYVGGAFSIADISVATQFVNFAHAGYSVDEKKWPNLSRFLKAIHARPSFAACIAEESGFVAKLGL</sequence>
<dbReference type="Pfam" id="PF13417">
    <property type="entry name" value="GST_N_3"/>
    <property type="match status" value="1"/>
</dbReference>
<dbReference type="Proteomes" id="UP000468901">
    <property type="component" value="Unassembled WGS sequence"/>
</dbReference>
<dbReference type="SFLD" id="SFLDS00019">
    <property type="entry name" value="Glutathione_Transferase_(cytos"/>
    <property type="match status" value="1"/>
</dbReference>
<dbReference type="Gene3D" id="3.40.30.10">
    <property type="entry name" value="Glutaredoxin"/>
    <property type="match status" value="1"/>
</dbReference>
<gene>
    <name evidence="3" type="ORF">F2P47_16060</name>
</gene>
<name>A0A6N6VD44_9HYPH</name>
<dbReference type="InterPro" id="IPR040079">
    <property type="entry name" value="Glutathione_S-Trfase"/>
</dbReference>
<dbReference type="AlphaFoldDB" id="A0A6N6VD44"/>
<evidence type="ECO:0000313" key="3">
    <source>
        <dbReference type="EMBL" id="KAB7738635.1"/>
    </source>
</evidence>
<dbReference type="Gene3D" id="1.20.1050.10">
    <property type="match status" value="1"/>
</dbReference>
<organism evidence="3 4">
    <name type="scientific">Parvibaculum sedimenti</name>
    <dbReference type="NCBI Taxonomy" id="2608632"/>
    <lineage>
        <taxon>Bacteria</taxon>
        <taxon>Pseudomonadati</taxon>
        <taxon>Pseudomonadota</taxon>
        <taxon>Alphaproteobacteria</taxon>
        <taxon>Hyphomicrobiales</taxon>
        <taxon>Parvibaculaceae</taxon>
        <taxon>Parvibaculum</taxon>
    </lineage>
</organism>
<evidence type="ECO:0000259" key="2">
    <source>
        <dbReference type="PROSITE" id="PS50405"/>
    </source>
</evidence>
<dbReference type="SUPFAM" id="SSF52833">
    <property type="entry name" value="Thioredoxin-like"/>
    <property type="match status" value="1"/>
</dbReference>
<dbReference type="RefSeq" id="WP_152217401.1">
    <property type="nucleotide sequence ID" value="NZ_JBAQYD010000101.1"/>
</dbReference>
<dbReference type="SFLD" id="SFLDG00358">
    <property type="entry name" value="Main_(cytGST)"/>
    <property type="match status" value="1"/>
</dbReference>
<dbReference type="EMBL" id="WESC01000018">
    <property type="protein sequence ID" value="KAB7738635.1"/>
    <property type="molecule type" value="Genomic_DNA"/>
</dbReference>
<dbReference type="SUPFAM" id="SSF47616">
    <property type="entry name" value="GST C-terminal domain-like"/>
    <property type="match status" value="1"/>
</dbReference>
<dbReference type="InterPro" id="IPR010987">
    <property type="entry name" value="Glutathione-S-Trfase_C-like"/>
</dbReference>
<keyword evidence="4" id="KW-1185">Reference proteome</keyword>
<dbReference type="PANTHER" id="PTHR44051:SF8">
    <property type="entry name" value="GLUTATHIONE S-TRANSFERASE GSTA"/>
    <property type="match status" value="1"/>
</dbReference>
<dbReference type="InterPro" id="IPR004045">
    <property type="entry name" value="Glutathione_S-Trfase_N"/>
</dbReference>
<evidence type="ECO:0000313" key="4">
    <source>
        <dbReference type="Proteomes" id="UP000468901"/>
    </source>
</evidence>
<feature type="domain" description="GST N-terminal" evidence="1">
    <location>
        <begin position="1"/>
        <end position="83"/>
    </location>
</feature>
<dbReference type="Pfam" id="PF14497">
    <property type="entry name" value="GST_C_3"/>
    <property type="match status" value="1"/>
</dbReference>
<dbReference type="PROSITE" id="PS50404">
    <property type="entry name" value="GST_NTER"/>
    <property type="match status" value="1"/>
</dbReference>
<accession>A0A6N6VD44</accession>
<reference evidence="3 4" key="1">
    <citation type="submission" date="2019-09" db="EMBL/GenBank/DDBJ databases">
        <title>Parvibaculum sedimenti sp. nov., isolated from sediment.</title>
        <authorList>
            <person name="Wang Y."/>
        </authorList>
    </citation>
    <scope>NUCLEOTIDE SEQUENCE [LARGE SCALE GENOMIC DNA]</scope>
    <source>
        <strain evidence="3 4">HXT-9</strain>
    </source>
</reference>
<dbReference type="GO" id="GO:0016740">
    <property type="term" value="F:transferase activity"/>
    <property type="evidence" value="ECO:0007669"/>
    <property type="project" value="UniProtKB-KW"/>
</dbReference>
<dbReference type="CDD" id="cd00570">
    <property type="entry name" value="GST_N_family"/>
    <property type="match status" value="1"/>
</dbReference>
<evidence type="ECO:0000259" key="1">
    <source>
        <dbReference type="PROSITE" id="PS50404"/>
    </source>
</evidence>
<feature type="domain" description="GST C-terminal" evidence="2">
    <location>
        <begin position="88"/>
        <end position="219"/>
    </location>
</feature>
<dbReference type="PANTHER" id="PTHR44051">
    <property type="entry name" value="GLUTATHIONE S-TRANSFERASE-RELATED"/>
    <property type="match status" value="1"/>
</dbReference>
<comment type="caution">
    <text evidence="3">The sequence shown here is derived from an EMBL/GenBank/DDBJ whole genome shotgun (WGS) entry which is preliminary data.</text>
</comment>